<reference evidence="17 18" key="1">
    <citation type="submission" date="2014-11" db="EMBL/GenBank/DDBJ databases">
        <title>Comparative genomic analysis of Cryptosporidium hominis reveals occurrence of genetic recombination in virulent subtypes.</title>
        <authorList>
            <person name="Guo Y."/>
            <person name="Tang K."/>
            <person name="Frace M."/>
            <person name="Li N."/>
            <person name="Roellig D.M."/>
            <person name="Sammons S."/>
            <person name="Knipe K."/>
            <person name="Rowe L."/>
            <person name="Feng Y."/>
            <person name="Xiao L."/>
        </authorList>
    </citation>
    <scope>NUCLEOTIDE SEQUENCE [LARGE SCALE GENOMIC DNA]</scope>
    <source>
        <strain evidence="17">30976</strain>
    </source>
</reference>
<evidence type="ECO:0000313" key="16">
    <source>
        <dbReference type="EMBL" id="CUV06883.1"/>
    </source>
</evidence>
<dbReference type="VEuPathDB" id="CryptoDB:Chro.60524"/>
<dbReference type="Pfam" id="PF03951">
    <property type="entry name" value="Gln-synt_N"/>
    <property type="match status" value="1"/>
</dbReference>
<dbReference type="SUPFAM" id="SSF55931">
    <property type="entry name" value="Glutamine synthetase/guanido kinase"/>
    <property type="match status" value="1"/>
</dbReference>
<evidence type="ECO:0000259" key="14">
    <source>
        <dbReference type="PROSITE" id="PS51986"/>
    </source>
</evidence>
<accession>A0A0S4TJM7</accession>
<dbReference type="PROSITE" id="PS51987">
    <property type="entry name" value="GS_CATALYTIC"/>
    <property type="match status" value="1"/>
</dbReference>
<evidence type="ECO:0000313" key="17">
    <source>
        <dbReference type="EMBL" id="PPS97507.1"/>
    </source>
</evidence>
<evidence type="ECO:0000256" key="8">
    <source>
        <dbReference type="ARBA" id="ARBA00037583"/>
    </source>
</evidence>
<sequence length="481" mass="54360">MNNFKVSSFVCRSFDELYSAIQTENIEYLNYSFCDTFGSLHHITISSNSFKSGKDMQKGIAFDSSSVRGMQFGDFSDMIVVPDFEKVWIDPFFDRKTLHVACFVLFHTGEPSPGCVRSISKRAQEALSLSGIADKCFIGPEIEFFVFESVSYNNSPNHSYFCLDGDEAYWNSGNNATFYHHNRPNLASRRPLKQAYCAPYPVDRDLSLRSEILEELENIGVTVEKHHHEVATCQHEIGVHCSTLVQSADTVESIRYLIKGIAHRNNKTATFMPKPLGNDNGSGMHINISLWKNEKNIFFDPESSYYNLSNQALYFIGGILSHAKAIMAFTNPTTNSYKRLATGYETPTKLSYGAGDRSSSIRIPLSGFSCTKTQRIEFRIPDSSACPHLAFSAILCAGIDGILHKIHPAAYLNTIKSQSNEYNLPKSLTEALQNLEEDYEFLIKDGVFSHEFILNYIKLKRDEVVLVESFPTPKEFELYYD</sequence>
<dbReference type="VEuPathDB" id="CryptoDB:CHUDEA6_4570"/>
<evidence type="ECO:0000256" key="9">
    <source>
        <dbReference type="ARBA" id="ARBA00038790"/>
    </source>
</evidence>
<evidence type="ECO:0000256" key="7">
    <source>
        <dbReference type="ARBA" id="ARBA00030668"/>
    </source>
</evidence>
<dbReference type="GO" id="GO:0016020">
    <property type="term" value="C:membrane"/>
    <property type="evidence" value="ECO:0007669"/>
    <property type="project" value="TreeGrafter"/>
</dbReference>
<evidence type="ECO:0000256" key="1">
    <source>
        <dbReference type="ARBA" id="ARBA00004496"/>
    </source>
</evidence>
<dbReference type="GO" id="GO:0019740">
    <property type="term" value="P:nitrogen utilization"/>
    <property type="evidence" value="ECO:0007669"/>
    <property type="project" value="TreeGrafter"/>
</dbReference>
<evidence type="ECO:0000313" key="18">
    <source>
        <dbReference type="Proteomes" id="UP001429100"/>
    </source>
</evidence>
<dbReference type="InterPro" id="IPR027303">
    <property type="entry name" value="Gln_synth_gly_rich_site"/>
</dbReference>
<reference evidence="16" key="2">
    <citation type="submission" date="2015-08" db="EMBL/GenBank/DDBJ databases">
        <authorList>
            <person name="Babu N.S."/>
            <person name="Beckwith C.J."/>
            <person name="Beseler K.G."/>
            <person name="Brison A."/>
            <person name="Carone J.V."/>
            <person name="Caskin T.P."/>
            <person name="Diamond M."/>
            <person name="Durham M.E."/>
            <person name="Foxe J.M."/>
            <person name="Go M."/>
            <person name="Henderson B.A."/>
            <person name="Jones I.B."/>
            <person name="McGettigan J.A."/>
            <person name="Micheletti S.J."/>
            <person name="Nasrallah M.E."/>
            <person name="Ortiz D."/>
            <person name="Piller C.R."/>
            <person name="Privatt S.R."/>
            <person name="Schneider S.L."/>
            <person name="Sharp S."/>
            <person name="Smith T.C."/>
            <person name="Stanton J.D."/>
            <person name="Ullery H.E."/>
            <person name="Wilson R.J."/>
            <person name="Serrano M.G."/>
            <person name="Buck G."/>
            <person name="Lee V."/>
            <person name="Wang Y."/>
            <person name="Carvalho R."/>
            <person name="Voegtly L."/>
            <person name="Shi R."/>
            <person name="Duckworth R."/>
            <person name="Johnson A."/>
            <person name="Loviza R."/>
            <person name="Walstead R."/>
            <person name="Shah Z."/>
            <person name="Kiflezghi M."/>
            <person name="Wade K."/>
            <person name="Ball S.L."/>
            <person name="Bradley K.W."/>
            <person name="Asai D.J."/>
            <person name="Bowman C.A."/>
            <person name="Russell D.A."/>
            <person name="Pope W.H."/>
            <person name="Jacobs-Sera D."/>
            <person name="Hendrix R.W."/>
            <person name="Hatfull G.F."/>
        </authorList>
    </citation>
    <scope>NUCLEOTIDE SEQUENCE [LARGE SCALE GENOMIC DNA]</scope>
</reference>
<evidence type="ECO:0000256" key="6">
    <source>
        <dbReference type="ARBA" id="ARBA00022840"/>
    </source>
</evidence>
<dbReference type="AlphaFoldDB" id="A0A0S4TJM7"/>
<keyword evidence="5" id="KW-0547">Nucleotide-binding</keyword>
<keyword evidence="3" id="KW-0963">Cytoplasm</keyword>
<feature type="domain" description="GS beta-grasp" evidence="14">
    <location>
        <begin position="24"/>
        <end position="109"/>
    </location>
</feature>
<dbReference type="Gene3D" id="3.10.20.70">
    <property type="entry name" value="Glutamine synthetase, N-terminal domain"/>
    <property type="match status" value="1"/>
</dbReference>
<feature type="domain" description="GS catalytic" evidence="15">
    <location>
        <begin position="116"/>
        <end position="481"/>
    </location>
</feature>
<dbReference type="PROSITE" id="PS51986">
    <property type="entry name" value="GS_BETA_GRASP"/>
    <property type="match status" value="1"/>
</dbReference>
<evidence type="ECO:0000256" key="4">
    <source>
        <dbReference type="ARBA" id="ARBA00022598"/>
    </source>
</evidence>
<dbReference type="GO" id="GO:0005737">
    <property type="term" value="C:cytoplasm"/>
    <property type="evidence" value="ECO:0007669"/>
    <property type="project" value="UniProtKB-SubCell"/>
</dbReference>
<name>A0A0S4TJM7_CRYHO</name>
<dbReference type="GO" id="GO:0004356">
    <property type="term" value="F:glutamine synthetase activity"/>
    <property type="evidence" value="ECO:0007669"/>
    <property type="project" value="InterPro"/>
</dbReference>
<comment type="function">
    <text evidence="8">May act as a component of the cytoskeleton or as a chaperone for the reorganization of intermediate filament proteins during terminal differentiation in the lens. Does not seem to have enzymatic activity.</text>
</comment>
<gene>
    <name evidence="16" type="ORF">CHUDEA6_4570</name>
    <name evidence="17" type="ORF">GY17_00000478</name>
</gene>
<dbReference type="GO" id="GO:0005524">
    <property type="term" value="F:ATP binding"/>
    <property type="evidence" value="ECO:0007669"/>
    <property type="project" value="UniProtKB-KW"/>
</dbReference>
<dbReference type="InterPro" id="IPR004809">
    <property type="entry name" value="Gln_synth_I"/>
</dbReference>
<evidence type="ECO:0000256" key="10">
    <source>
        <dbReference type="ARBA" id="ARBA00039404"/>
    </source>
</evidence>
<dbReference type="SUPFAM" id="SSF54368">
    <property type="entry name" value="Glutamine synthetase, N-terminal domain"/>
    <property type="match status" value="1"/>
</dbReference>
<organism evidence="16">
    <name type="scientific">Cryptosporidium hominis</name>
    <dbReference type="NCBI Taxonomy" id="237895"/>
    <lineage>
        <taxon>Eukaryota</taxon>
        <taxon>Sar</taxon>
        <taxon>Alveolata</taxon>
        <taxon>Apicomplexa</taxon>
        <taxon>Conoidasida</taxon>
        <taxon>Coccidia</taxon>
        <taxon>Eucoccidiorida</taxon>
        <taxon>Eimeriorina</taxon>
        <taxon>Cryptosporidiidae</taxon>
        <taxon>Cryptosporidium</taxon>
    </lineage>
</organism>
<dbReference type="InterPro" id="IPR008146">
    <property type="entry name" value="Gln_synth_cat_dom"/>
</dbReference>
<dbReference type="VEuPathDB" id="CryptoDB:GY17_00000478"/>
<dbReference type="NCBIfam" id="TIGR00653">
    <property type="entry name" value="GlnA"/>
    <property type="match status" value="1"/>
</dbReference>
<dbReference type="PANTHER" id="PTHR43407:SF1">
    <property type="entry name" value="LENGSIN"/>
    <property type="match status" value="1"/>
</dbReference>
<comment type="subunit">
    <text evidence="9">Dodecamer. Interacts with BFSP2 and VIM.</text>
</comment>
<proteinExistence type="inferred from homology"/>
<dbReference type="InterPro" id="IPR036651">
    <property type="entry name" value="Gln_synt_N_sf"/>
</dbReference>
<dbReference type="OrthoDB" id="77835at2759"/>
<dbReference type="SMART" id="SM01230">
    <property type="entry name" value="Gln-synt_C"/>
    <property type="match status" value="1"/>
</dbReference>
<evidence type="ECO:0000256" key="5">
    <source>
        <dbReference type="ARBA" id="ARBA00022741"/>
    </source>
</evidence>
<evidence type="ECO:0000256" key="2">
    <source>
        <dbReference type="ARBA" id="ARBA00009897"/>
    </source>
</evidence>
<dbReference type="Gene3D" id="3.30.590.10">
    <property type="entry name" value="Glutamine synthetase/guanido kinase, catalytic domain"/>
    <property type="match status" value="1"/>
</dbReference>
<evidence type="ECO:0000256" key="11">
    <source>
        <dbReference type="ARBA" id="ARBA00042675"/>
    </source>
</evidence>
<keyword evidence="4" id="KW-0436">Ligase</keyword>
<dbReference type="InterPro" id="IPR014746">
    <property type="entry name" value="Gln_synth/guanido_kin_cat_dom"/>
</dbReference>
<dbReference type="Pfam" id="PF00120">
    <property type="entry name" value="Gln-synt_C"/>
    <property type="match status" value="1"/>
</dbReference>
<evidence type="ECO:0000256" key="12">
    <source>
        <dbReference type="PROSITE-ProRule" id="PRU01330"/>
    </source>
</evidence>
<dbReference type="InterPro" id="IPR008147">
    <property type="entry name" value="Gln_synt_N"/>
</dbReference>
<dbReference type="PROSITE" id="PS00181">
    <property type="entry name" value="GLNA_ATP"/>
    <property type="match status" value="1"/>
</dbReference>
<comment type="subcellular location">
    <subcellularLocation>
        <location evidence="1">Cytoplasm</location>
    </subcellularLocation>
</comment>
<dbReference type="VEuPathDB" id="CryptoDB:ChTU502y2012_382g0055"/>
<comment type="similarity">
    <text evidence="2 12 13">Belongs to the glutamine synthetase family.</text>
</comment>
<dbReference type="PANTHER" id="PTHR43407">
    <property type="entry name" value="GLUTAMINE SYNTHETASE"/>
    <property type="match status" value="1"/>
</dbReference>
<dbReference type="EMBL" id="LN877952">
    <property type="protein sequence ID" value="CUV06883.1"/>
    <property type="molecule type" value="Genomic_DNA"/>
</dbReference>
<protein>
    <recommendedName>
        <fullName evidence="10">Lengsin</fullName>
    </recommendedName>
    <alternativeName>
        <fullName evidence="7">Glutamate--ammonia ligase</fullName>
    </alternativeName>
    <alternativeName>
        <fullName evidence="11">Glutamate-ammonia ligase domain-containing protein 1</fullName>
    </alternativeName>
</protein>
<dbReference type="Proteomes" id="UP001429100">
    <property type="component" value="Unassembled WGS sequence"/>
</dbReference>
<keyword evidence="6" id="KW-0067">ATP-binding</keyword>
<dbReference type="GO" id="GO:0006542">
    <property type="term" value="P:glutamine biosynthetic process"/>
    <property type="evidence" value="ECO:0007669"/>
    <property type="project" value="InterPro"/>
</dbReference>
<dbReference type="EMBL" id="JTAI01000007">
    <property type="protein sequence ID" value="PPS97507.1"/>
    <property type="molecule type" value="Genomic_DNA"/>
</dbReference>
<evidence type="ECO:0000256" key="13">
    <source>
        <dbReference type="RuleBase" id="RU000384"/>
    </source>
</evidence>
<evidence type="ECO:0000256" key="3">
    <source>
        <dbReference type="ARBA" id="ARBA00022490"/>
    </source>
</evidence>
<evidence type="ECO:0000259" key="15">
    <source>
        <dbReference type="PROSITE" id="PS51987"/>
    </source>
</evidence>
<dbReference type="Proteomes" id="UP000199752">
    <property type="component" value="Chromosome 6"/>
</dbReference>
<reference evidence="17 18" key="3">
    <citation type="submission" date="2017-10" db="EMBL/GenBank/DDBJ databases">
        <title>Consistent, comparative and evidence-based genome annotation and re-annotation for the closely-related species, Cryptosporidium parvum, C. hominis and C. tyzzeri.</title>
        <authorList>
            <person name="Baptista R.P."/>
            <person name="Li Y."/>
            <person name="Sateriale A."/>
            <person name="Striepen B."/>
            <person name="Kissinger J.C."/>
        </authorList>
    </citation>
    <scope>NUCLEOTIDE SEQUENCE [LARGE SCALE GENOMIC DNA]</scope>
    <source>
        <strain evidence="17">30976</strain>
    </source>
</reference>
<keyword evidence="18" id="KW-1185">Reference proteome</keyword>